<evidence type="ECO:0000313" key="7">
    <source>
        <dbReference type="Proteomes" id="UP000197032"/>
    </source>
</evidence>
<feature type="domain" description="Flagellar basal-body/hook protein C-terminal" evidence="4">
    <location>
        <begin position="202"/>
        <end position="246"/>
    </location>
</feature>
<sequence>MIRGIYIAASGMAAQEIKHDVISHNLANASTPGYKKDRVVYSSFSETLLYHVEANAGKKEIKVVGNLSPGALVDQVVTDYQKGIGEETGNPFHLALVGDGFFTVERKGEIRYTRNGTFQLDGEGFLVTPEGFYLLGEKGRLQVGARDFVVTERGEVMIDGETIDRLRITDFEDYRYLKKVGHTLFIEEPGAIRIKAEPVQLRQGYLEKANLNLITEMIDMIQALRTYETNQKMIQAHDEALGKAVNEIGTLR</sequence>
<comment type="subcellular location">
    <subcellularLocation>
        <location evidence="2">Bacterial flagellum basal body</location>
    </subcellularLocation>
</comment>
<feature type="domain" description="Flagellar hook protein FlgE/F/G-like D1" evidence="5">
    <location>
        <begin position="95"/>
        <end position="157"/>
    </location>
</feature>
<dbReference type="InterPro" id="IPR037925">
    <property type="entry name" value="FlgE/F/G-like"/>
</dbReference>
<evidence type="ECO:0000259" key="4">
    <source>
        <dbReference type="Pfam" id="PF06429"/>
    </source>
</evidence>
<proteinExistence type="inferred from homology"/>
<keyword evidence="6" id="KW-0282">Flagellum</keyword>
<dbReference type="InterPro" id="IPR001444">
    <property type="entry name" value="Flag_bb_rod_N"/>
</dbReference>
<dbReference type="InterPro" id="IPR020013">
    <property type="entry name" value="Flagellar_FlgE/F/G"/>
</dbReference>
<dbReference type="OrthoDB" id="9804559at2"/>
<dbReference type="InterPro" id="IPR010930">
    <property type="entry name" value="Flg_bb/hook_C_dom"/>
</dbReference>
<dbReference type="RefSeq" id="WP_088554187.1">
    <property type="nucleotide sequence ID" value="NZ_BDGJ01000111.1"/>
</dbReference>
<comment type="caution">
    <text evidence="6">The sequence shown here is derived from an EMBL/GenBank/DDBJ whole genome shotgun (WGS) entry which is preliminary data.</text>
</comment>
<dbReference type="SUPFAM" id="SSF117143">
    <property type="entry name" value="Flagellar hook protein flgE"/>
    <property type="match status" value="1"/>
</dbReference>
<evidence type="ECO:0000259" key="5">
    <source>
        <dbReference type="Pfam" id="PF22692"/>
    </source>
</evidence>
<dbReference type="EMBL" id="BDGJ01000111">
    <property type="protein sequence ID" value="GAW92943.1"/>
    <property type="molecule type" value="Genomic_DNA"/>
</dbReference>
<protein>
    <submittedName>
        <fullName evidence="6">Flagellar basal-body rod protein FlgF</fullName>
    </submittedName>
</protein>
<dbReference type="InterPro" id="IPR053967">
    <property type="entry name" value="LlgE_F_G-like_D1"/>
</dbReference>
<keyword evidence="6" id="KW-0966">Cell projection</keyword>
<organism evidence="6 7">
    <name type="scientific">Calderihabitans maritimus</name>
    <dbReference type="NCBI Taxonomy" id="1246530"/>
    <lineage>
        <taxon>Bacteria</taxon>
        <taxon>Bacillati</taxon>
        <taxon>Bacillota</taxon>
        <taxon>Clostridia</taxon>
        <taxon>Neomoorellales</taxon>
        <taxon>Calderihabitantaceae</taxon>
        <taxon>Calderihabitans</taxon>
    </lineage>
</organism>
<reference evidence="7" key="1">
    <citation type="journal article" date="2017" name="Appl. Environ. Microbiol.">
        <title>Genomic Analysis of Calderihabitans maritimus KKC1, a Thermophilic, Hydrogenogenic, Carboxydotrophic Bacterium Isolated from Marine Sediment.</title>
        <authorList>
            <person name="Omae K."/>
            <person name="Yoneda Y."/>
            <person name="Fukuyama Y."/>
            <person name="Yoshida T."/>
            <person name="Sako Y."/>
        </authorList>
    </citation>
    <scope>NUCLEOTIDE SEQUENCE [LARGE SCALE GENOMIC DNA]</scope>
    <source>
        <strain evidence="7">KKC1</strain>
    </source>
</reference>
<dbReference type="NCBIfam" id="TIGR03506">
    <property type="entry name" value="FlgEFG_subfam"/>
    <property type="match status" value="1"/>
</dbReference>
<evidence type="ECO:0000256" key="2">
    <source>
        <dbReference type="RuleBase" id="RU362116"/>
    </source>
</evidence>
<evidence type="ECO:0000259" key="3">
    <source>
        <dbReference type="Pfam" id="PF00460"/>
    </source>
</evidence>
<dbReference type="Pfam" id="PF00460">
    <property type="entry name" value="Flg_bb_rod"/>
    <property type="match status" value="1"/>
</dbReference>
<dbReference type="AlphaFoldDB" id="A0A1Z5HTS8"/>
<feature type="domain" description="Flagellar basal body rod protein N-terminal" evidence="3">
    <location>
        <begin position="5"/>
        <end position="35"/>
    </location>
</feature>
<dbReference type="PANTHER" id="PTHR30435:SF19">
    <property type="entry name" value="FLAGELLAR BASAL-BODY ROD PROTEIN FLGG"/>
    <property type="match status" value="1"/>
</dbReference>
<keyword evidence="7" id="KW-1185">Reference proteome</keyword>
<gene>
    <name evidence="6" type="ORF">KKC1_20880</name>
</gene>
<evidence type="ECO:0000313" key="6">
    <source>
        <dbReference type="EMBL" id="GAW92943.1"/>
    </source>
</evidence>
<dbReference type="PANTHER" id="PTHR30435">
    <property type="entry name" value="FLAGELLAR PROTEIN"/>
    <property type="match status" value="1"/>
</dbReference>
<dbReference type="Pfam" id="PF06429">
    <property type="entry name" value="Flg_bbr_C"/>
    <property type="match status" value="1"/>
</dbReference>
<keyword evidence="2" id="KW-0975">Bacterial flagellum</keyword>
<comment type="similarity">
    <text evidence="1 2">Belongs to the flagella basal body rod proteins family.</text>
</comment>
<dbReference type="Proteomes" id="UP000197032">
    <property type="component" value="Unassembled WGS sequence"/>
</dbReference>
<dbReference type="GO" id="GO:0071978">
    <property type="term" value="P:bacterial-type flagellum-dependent swarming motility"/>
    <property type="evidence" value="ECO:0007669"/>
    <property type="project" value="TreeGrafter"/>
</dbReference>
<dbReference type="GO" id="GO:0009425">
    <property type="term" value="C:bacterial-type flagellum basal body"/>
    <property type="evidence" value="ECO:0007669"/>
    <property type="project" value="UniProtKB-SubCell"/>
</dbReference>
<accession>A0A1Z5HTS8</accession>
<evidence type="ECO:0000256" key="1">
    <source>
        <dbReference type="ARBA" id="ARBA00009677"/>
    </source>
</evidence>
<dbReference type="Pfam" id="PF22692">
    <property type="entry name" value="LlgE_F_G_D1"/>
    <property type="match status" value="1"/>
</dbReference>
<name>A0A1Z5HTS8_9FIRM</name>
<keyword evidence="6" id="KW-0969">Cilium</keyword>